<dbReference type="Proteomes" id="UP001206925">
    <property type="component" value="Unassembled WGS sequence"/>
</dbReference>
<evidence type="ECO:0000313" key="1">
    <source>
        <dbReference type="EMBL" id="KAI7724689.1"/>
    </source>
</evidence>
<dbReference type="SUPFAM" id="SSF143456">
    <property type="entry name" value="VC0467-like"/>
    <property type="match status" value="1"/>
</dbReference>
<protein>
    <submittedName>
        <fullName evidence="1">Uncharacterized protein</fullName>
    </submittedName>
</protein>
<reference evidence="1" key="1">
    <citation type="submission" date="2022-06" db="EMBL/GenBank/DDBJ databases">
        <title>Uncovering the hologenomic basis of an extraordinary plant invasion.</title>
        <authorList>
            <person name="Bieker V.C."/>
            <person name="Martin M.D."/>
            <person name="Gilbert T."/>
            <person name="Hodgins K."/>
            <person name="Battlay P."/>
            <person name="Petersen B."/>
            <person name="Wilson J."/>
        </authorList>
    </citation>
    <scope>NUCLEOTIDE SEQUENCE</scope>
    <source>
        <strain evidence="1">AA19_3_7</strain>
        <tissue evidence="1">Leaf</tissue>
    </source>
</reference>
<dbReference type="AlphaFoldDB" id="A0AAD5G157"/>
<dbReference type="Gene3D" id="3.40.1740.10">
    <property type="entry name" value="VC0467-like"/>
    <property type="match status" value="1"/>
</dbReference>
<feature type="non-terminal residue" evidence="1">
    <location>
        <position position="84"/>
    </location>
</feature>
<name>A0AAD5G157_AMBAR</name>
<dbReference type="InterPro" id="IPR003774">
    <property type="entry name" value="AlgH-like"/>
</dbReference>
<evidence type="ECO:0000313" key="2">
    <source>
        <dbReference type="Proteomes" id="UP001206925"/>
    </source>
</evidence>
<gene>
    <name evidence="1" type="ORF">M8C21_004566</name>
</gene>
<organism evidence="1 2">
    <name type="scientific">Ambrosia artemisiifolia</name>
    <name type="common">Common ragweed</name>
    <dbReference type="NCBI Taxonomy" id="4212"/>
    <lineage>
        <taxon>Eukaryota</taxon>
        <taxon>Viridiplantae</taxon>
        <taxon>Streptophyta</taxon>
        <taxon>Embryophyta</taxon>
        <taxon>Tracheophyta</taxon>
        <taxon>Spermatophyta</taxon>
        <taxon>Magnoliopsida</taxon>
        <taxon>eudicotyledons</taxon>
        <taxon>Gunneridae</taxon>
        <taxon>Pentapetalae</taxon>
        <taxon>asterids</taxon>
        <taxon>campanulids</taxon>
        <taxon>Asterales</taxon>
        <taxon>Asteraceae</taxon>
        <taxon>Asteroideae</taxon>
        <taxon>Heliantheae alliance</taxon>
        <taxon>Heliantheae</taxon>
        <taxon>Ambrosia</taxon>
    </lineage>
</organism>
<proteinExistence type="predicted"/>
<keyword evidence="2" id="KW-1185">Reference proteome</keyword>
<comment type="caution">
    <text evidence="1">The sequence shown here is derived from an EMBL/GenBank/DDBJ whole genome shotgun (WGS) entry which is preliminary data.</text>
</comment>
<sequence length="84" mass="9288">MLVATQKLAAVYPFARSKILIVKANQTTGFQGLIINRFISWDSITSLEVGLDSLKQAPLSYGGPVITRELPLVSLTRQSFKHEL</sequence>
<accession>A0AAD5G157</accession>
<dbReference type="PANTHER" id="PTHR31984">
    <property type="entry name" value="TRANSPORTER, PUTATIVE (DUF179)-RELATED"/>
    <property type="match status" value="1"/>
</dbReference>
<dbReference type="PANTHER" id="PTHR31984:SF12">
    <property type="entry name" value="THIOREDOXIN DOMAIN-CONTAINING PROTEIN"/>
    <property type="match status" value="1"/>
</dbReference>
<dbReference type="EMBL" id="JAMZMK010012171">
    <property type="protein sequence ID" value="KAI7724689.1"/>
    <property type="molecule type" value="Genomic_DNA"/>
</dbReference>